<dbReference type="OrthoDB" id="1717141at2759"/>
<dbReference type="GO" id="GO:0005381">
    <property type="term" value="F:iron ion transmembrane transporter activity"/>
    <property type="evidence" value="ECO:0007669"/>
    <property type="project" value="UniProtKB-UniRule"/>
</dbReference>
<keyword evidence="2 6" id="KW-0813">Transport</keyword>
<keyword evidence="4" id="KW-1133">Transmembrane helix</keyword>
<reference evidence="7 8" key="1">
    <citation type="journal article" date="2013" name="BMC Genomics">
        <title>The miniature genome of a carnivorous plant Genlisea aurea contains a low number of genes and short non-coding sequences.</title>
        <authorList>
            <person name="Leushkin E.V."/>
            <person name="Sutormin R.A."/>
            <person name="Nabieva E.R."/>
            <person name="Penin A.A."/>
            <person name="Kondrashov A.S."/>
            <person name="Logacheva M.D."/>
        </authorList>
    </citation>
    <scope>NUCLEOTIDE SEQUENCE [LARGE SCALE GENOMIC DNA]</scope>
</reference>
<comment type="function">
    <text evidence="6">May be involved in iron transport and iron homeostasis.</text>
</comment>
<evidence type="ECO:0000256" key="6">
    <source>
        <dbReference type="RuleBase" id="RU365065"/>
    </source>
</evidence>
<keyword evidence="6" id="KW-0406">Ion transport</keyword>
<name>S8E189_9LAMI</name>
<dbReference type="InterPro" id="IPR009716">
    <property type="entry name" value="Ferroportin-1"/>
</dbReference>
<proteinExistence type="inferred from homology"/>
<evidence type="ECO:0000313" key="7">
    <source>
        <dbReference type="EMBL" id="EPS66057.1"/>
    </source>
</evidence>
<organism evidence="7 8">
    <name type="scientific">Genlisea aurea</name>
    <dbReference type="NCBI Taxonomy" id="192259"/>
    <lineage>
        <taxon>Eukaryota</taxon>
        <taxon>Viridiplantae</taxon>
        <taxon>Streptophyta</taxon>
        <taxon>Embryophyta</taxon>
        <taxon>Tracheophyta</taxon>
        <taxon>Spermatophyta</taxon>
        <taxon>Magnoliopsida</taxon>
        <taxon>eudicotyledons</taxon>
        <taxon>Gunneridae</taxon>
        <taxon>Pentapetalae</taxon>
        <taxon>asterids</taxon>
        <taxon>lamiids</taxon>
        <taxon>Lamiales</taxon>
        <taxon>Lentibulariaceae</taxon>
        <taxon>Genlisea</taxon>
    </lineage>
</organism>
<keyword evidence="3" id="KW-0812">Transmembrane</keyword>
<dbReference type="PANTHER" id="PTHR11660">
    <property type="entry name" value="SOLUTE CARRIER FAMILY 40 MEMBER"/>
    <property type="match status" value="1"/>
</dbReference>
<keyword evidence="5" id="KW-0472">Membrane</keyword>
<dbReference type="Proteomes" id="UP000015453">
    <property type="component" value="Unassembled WGS sequence"/>
</dbReference>
<evidence type="ECO:0000256" key="3">
    <source>
        <dbReference type="ARBA" id="ARBA00022692"/>
    </source>
</evidence>
<evidence type="ECO:0000256" key="4">
    <source>
        <dbReference type="ARBA" id="ARBA00022989"/>
    </source>
</evidence>
<accession>S8E189</accession>
<dbReference type="PANTHER" id="PTHR11660:SF57">
    <property type="entry name" value="SOLUTE CARRIER FAMILY 40 MEMBER"/>
    <property type="match status" value="1"/>
</dbReference>
<protein>
    <recommendedName>
        <fullName evidence="6">Solute carrier family 40 member</fullName>
    </recommendedName>
</protein>
<evidence type="ECO:0000313" key="8">
    <source>
        <dbReference type="Proteomes" id="UP000015453"/>
    </source>
</evidence>
<evidence type="ECO:0000256" key="5">
    <source>
        <dbReference type="ARBA" id="ARBA00023136"/>
    </source>
</evidence>
<comment type="caution">
    <text evidence="7">The sequence shown here is derived from an EMBL/GenBank/DDBJ whole genome shotgun (WGS) entry which is preliminary data.</text>
</comment>
<dbReference type="EMBL" id="AUSU01003890">
    <property type="protein sequence ID" value="EPS66057.1"/>
    <property type="molecule type" value="Genomic_DNA"/>
</dbReference>
<dbReference type="GO" id="GO:0016020">
    <property type="term" value="C:membrane"/>
    <property type="evidence" value="ECO:0007669"/>
    <property type="project" value="UniProtKB-SubCell"/>
</dbReference>
<evidence type="ECO:0000256" key="2">
    <source>
        <dbReference type="ARBA" id="ARBA00022448"/>
    </source>
</evidence>
<gene>
    <name evidence="7" type="ORF">M569_08718</name>
</gene>
<feature type="non-terminal residue" evidence="7">
    <location>
        <position position="82"/>
    </location>
</feature>
<dbReference type="Pfam" id="PF06963">
    <property type="entry name" value="FPN1"/>
    <property type="match status" value="1"/>
</dbReference>
<comment type="similarity">
    <text evidence="6">Belongs to the ferroportin (FP) (TC 2.A.100) family. SLC40A subfamily.</text>
</comment>
<dbReference type="AlphaFoldDB" id="S8E189"/>
<sequence>MDEPLIGDTSLYSDSLLISLYAGHFLARWGARMWEFSVGLYMINVWPDSLFLAAAYGVTESASTALLGPLIGRLVNRLSYVE</sequence>
<evidence type="ECO:0000256" key="1">
    <source>
        <dbReference type="ARBA" id="ARBA00004141"/>
    </source>
</evidence>
<keyword evidence="8" id="KW-1185">Reference proteome</keyword>
<comment type="subcellular location">
    <subcellularLocation>
        <location evidence="1 6">Membrane</location>
        <topology evidence="1 6">Multi-pass membrane protein</topology>
    </subcellularLocation>
</comment>